<reference evidence="2" key="1">
    <citation type="submission" date="2018-02" db="EMBL/GenBank/DDBJ databases">
        <title>Rhizophora mucronata_Transcriptome.</title>
        <authorList>
            <person name="Meera S.P."/>
            <person name="Sreeshan A."/>
            <person name="Augustine A."/>
        </authorList>
    </citation>
    <scope>NUCLEOTIDE SEQUENCE</scope>
    <source>
        <tissue evidence="2">Leaf</tissue>
    </source>
</reference>
<protein>
    <submittedName>
        <fullName evidence="2">Uncharacterized protein</fullName>
    </submittedName>
</protein>
<name>A0A2P2R026_RHIMU</name>
<proteinExistence type="predicted"/>
<feature type="region of interest" description="Disordered" evidence="1">
    <location>
        <begin position="1"/>
        <end position="26"/>
    </location>
</feature>
<sequence>MRGSETHLLEDFRNKKMESKKQDICM</sequence>
<dbReference type="AlphaFoldDB" id="A0A2P2R026"/>
<organism evidence="2">
    <name type="scientific">Rhizophora mucronata</name>
    <name type="common">Asiatic mangrove</name>
    <dbReference type="NCBI Taxonomy" id="61149"/>
    <lineage>
        <taxon>Eukaryota</taxon>
        <taxon>Viridiplantae</taxon>
        <taxon>Streptophyta</taxon>
        <taxon>Embryophyta</taxon>
        <taxon>Tracheophyta</taxon>
        <taxon>Spermatophyta</taxon>
        <taxon>Magnoliopsida</taxon>
        <taxon>eudicotyledons</taxon>
        <taxon>Gunneridae</taxon>
        <taxon>Pentapetalae</taxon>
        <taxon>rosids</taxon>
        <taxon>fabids</taxon>
        <taxon>Malpighiales</taxon>
        <taxon>Rhizophoraceae</taxon>
        <taxon>Rhizophora</taxon>
    </lineage>
</organism>
<evidence type="ECO:0000256" key="1">
    <source>
        <dbReference type="SAM" id="MobiDB-lite"/>
    </source>
</evidence>
<accession>A0A2P2R026</accession>
<dbReference type="EMBL" id="GGEC01092114">
    <property type="protein sequence ID" value="MBX72598.1"/>
    <property type="molecule type" value="Transcribed_RNA"/>
</dbReference>
<evidence type="ECO:0000313" key="2">
    <source>
        <dbReference type="EMBL" id="MBX72598.1"/>
    </source>
</evidence>